<evidence type="ECO:0000259" key="4">
    <source>
        <dbReference type="PROSITE" id="PS50995"/>
    </source>
</evidence>
<feature type="domain" description="HTH marR-type" evidence="4">
    <location>
        <begin position="27"/>
        <end position="164"/>
    </location>
</feature>
<keyword evidence="1" id="KW-0805">Transcription regulation</keyword>
<dbReference type="SUPFAM" id="SSF46785">
    <property type="entry name" value="Winged helix' DNA-binding domain"/>
    <property type="match status" value="1"/>
</dbReference>
<comment type="caution">
    <text evidence="5">The sequence shown here is derived from an EMBL/GenBank/DDBJ whole genome shotgun (WGS) entry which is preliminary data.</text>
</comment>
<keyword evidence="2" id="KW-0238">DNA-binding</keyword>
<dbReference type="Proteomes" id="UP001165079">
    <property type="component" value="Unassembled WGS sequence"/>
</dbReference>
<organism evidence="5 6">
    <name type="scientific">Actinorhabdospora filicis</name>
    <dbReference type="NCBI Taxonomy" id="1785913"/>
    <lineage>
        <taxon>Bacteria</taxon>
        <taxon>Bacillati</taxon>
        <taxon>Actinomycetota</taxon>
        <taxon>Actinomycetes</taxon>
        <taxon>Micromonosporales</taxon>
        <taxon>Micromonosporaceae</taxon>
        <taxon>Actinorhabdospora</taxon>
    </lineage>
</organism>
<sequence>MTTEPDFLDRVTAQWADERPDLEPLIAMAVFGRVYRSAKLMGDRIEDVYATFGIDRGGFDVLATLRRAGEPYTLSPKHLIASMMLSSGGMTARLDRLEKGGFVSRAPDPNDRRGQLVTLTPKGFETVHAAVGAGLAEQAKVLAKVSEPEKLGDLLRELLAGFNAE</sequence>
<name>A0A9W6W332_9ACTN</name>
<keyword evidence="3" id="KW-0804">Transcription</keyword>
<dbReference type="AlphaFoldDB" id="A0A9W6W332"/>
<dbReference type="Pfam" id="PF12802">
    <property type="entry name" value="MarR_2"/>
    <property type="match status" value="1"/>
</dbReference>
<evidence type="ECO:0000256" key="1">
    <source>
        <dbReference type="ARBA" id="ARBA00023015"/>
    </source>
</evidence>
<accession>A0A9W6W332</accession>
<dbReference type="PRINTS" id="PR00598">
    <property type="entry name" value="HTHMARR"/>
</dbReference>
<reference evidence="5" key="1">
    <citation type="submission" date="2023-03" db="EMBL/GenBank/DDBJ databases">
        <title>Actinorhabdospora filicis NBRC 111898.</title>
        <authorList>
            <person name="Ichikawa N."/>
            <person name="Sato H."/>
            <person name="Tonouchi N."/>
        </authorList>
    </citation>
    <scope>NUCLEOTIDE SEQUENCE</scope>
    <source>
        <strain evidence="5">NBRC 111898</strain>
    </source>
</reference>
<dbReference type="SMART" id="SM00347">
    <property type="entry name" value="HTH_MARR"/>
    <property type="match status" value="1"/>
</dbReference>
<proteinExistence type="predicted"/>
<dbReference type="GO" id="GO:0003700">
    <property type="term" value="F:DNA-binding transcription factor activity"/>
    <property type="evidence" value="ECO:0007669"/>
    <property type="project" value="InterPro"/>
</dbReference>
<evidence type="ECO:0000256" key="3">
    <source>
        <dbReference type="ARBA" id="ARBA00023163"/>
    </source>
</evidence>
<dbReference type="Gene3D" id="1.10.10.10">
    <property type="entry name" value="Winged helix-like DNA-binding domain superfamily/Winged helix DNA-binding domain"/>
    <property type="match status" value="1"/>
</dbReference>
<protein>
    <submittedName>
        <fullName evidence="5">MarR family transcriptional regulator</fullName>
    </submittedName>
</protein>
<dbReference type="RefSeq" id="WP_285662772.1">
    <property type="nucleotide sequence ID" value="NZ_BSTX01000001.1"/>
</dbReference>
<dbReference type="InterPro" id="IPR036388">
    <property type="entry name" value="WH-like_DNA-bd_sf"/>
</dbReference>
<dbReference type="InterPro" id="IPR036390">
    <property type="entry name" value="WH_DNA-bd_sf"/>
</dbReference>
<evidence type="ECO:0000313" key="6">
    <source>
        <dbReference type="Proteomes" id="UP001165079"/>
    </source>
</evidence>
<dbReference type="EMBL" id="BSTX01000001">
    <property type="protein sequence ID" value="GLZ77677.1"/>
    <property type="molecule type" value="Genomic_DNA"/>
</dbReference>
<dbReference type="PANTHER" id="PTHR42756">
    <property type="entry name" value="TRANSCRIPTIONAL REGULATOR, MARR"/>
    <property type="match status" value="1"/>
</dbReference>
<keyword evidence="6" id="KW-1185">Reference proteome</keyword>
<dbReference type="GO" id="GO:0003677">
    <property type="term" value="F:DNA binding"/>
    <property type="evidence" value="ECO:0007669"/>
    <property type="project" value="UniProtKB-KW"/>
</dbReference>
<dbReference type="InterPro" id="IPR000835">
    <property type="entry name" value="HTH_MarR-typ"/>
</dbReference>
<evidence type="ECO:0000256" key="2">
    <source>
        <dbReference type="ARBA" id="ARBA00023125"/>
    </source>
</evidence>
<dbReference type="PANTHER" id="PTHR42756:SF1">
    <property type="entry name" value="TRANSCRIPTIONAL REPRESSOR OF EMRAB OPERON"/>
    <property type="match status" value="1"/>
</dbReference>
<dbReference type="PROSITE" id="PS50995">
    <property type="entry name" value="HTH_MARR_2"/>
    <property type="match status" value="1"/>
</dbReference>
<evidence type="ECO:0000313" key="5">
    <source>
        <dbReference type="EMBL" id="GLZ77677.1"/>
    </source>
</evidence>
<gene>
    <name evidence="5" type="ORF">Afil01_24840</name>
</gene>